<dbReference type="PRINTS" id="PR00111">
    <property type="entry name" value="ABHYDROLASE"/>
</dbReference>
<organism evidence="2 3">
    <name type="scientific">Pulveribacter suum</name>
    <dbReference type="NCBI Taxonomy" id="2116657"/>
    <lineage>
        <taxon>Bacteria</taxon>
        <taxon>Pseudomonadati</taxon>
        <taxon>Pseudomonadota</taxon>
        <taxon>Betaproteobacteria</taxon>
        <taxon>Burkholderiales</taxon>
        <taxon>Comamonadaceae</taxon>
        <taxon>Pulveribacter</taxon>
    </lineage>
</organism>
<accession>A0A2P1NH09</accession>
<evidence type="ECO:0000259" key="1">
    <source>
        <dbReference type="Pfam" id="PF12146"/>
    </source>
</evidence>
<dbReference type="KEGG" id="melm:C7H73_00765"/>
<keyword evidence="3" id="KW-1185">Reference proteome</keyword>
<dbReference type="RefSeq" id="WP_106844902.1">
    <property type="nucleotide sequence ID" value="NZ_CP027792.1"/>
</dbReference>
<protein>
    <submittedName>
        <fullName evidence="2">Alpha/beta hydrolase</fullName>
    </submittedName>
</protein>
<reference evidence="3" key="1">
    <citation type="submission" date="2018-03" db="EMBL/GenBank/DDBJ databases">
        <title>Genome sequencing of Melaminivora sp. strain SC2-7.</title>
        <authorList>
            <person name="Kim S.-J."/>
            <person name="Heo J."/>
            <person name="Ahn J.-H."/>
            <person name="Kwon S.-W."/>
        </authorList>
    </citation>
    <scope>NUCLEOTIDE SEQUENCE [LARGE SCALE GENOMIC DNA]</scope>
    <source>
        <strain evidence="3">SC2-7</strain>
    </source>
</reference>
<name>A0A2P1NH09_9BURK</name>
<dbReference type="SUPFAM" id="SSF53474">
    <property type="entry name" value="alpha/beta-Hydrolases"/>
    <property type="match status" value="1"/>
</dbReference>
<evidence type="ECO:0000313" key="2">
    <source>
        <dbReference type="EMBL" id="AVP56341.1"/>
    </source>
</evidence>
<dbReference type="InterPro" id="IPR000073">
    <property type="entry name" value="AB_hydrolase_1"/>
</dbReference>
<dbReference type="OrthoDB" id="9806902at2"/>
<dbReference type="PANTHER" id="PTHR11614">
    <property type="entry name" value="PHOSPHOLIPASE-RELATED"/>
    <property type="match status" value="1"/>
</dbReference>
<dbReference type="Gene3D" id="3.40.50.1820">
    <property type="entry name" value="alpha/beta hydrolase"/>
    <property type="match status" value="1"/>
</dbReference>
<feature type="domain" description="Serine aminopeptidase S33" evidence="1">
    <location>
        <begin position="30"/>
        <end position="262"/>
    </location>
</feature>
<gene>
    <name evidence="2" type="ORF">C7H73_00765</name>
</gene>
<dbReference type="InterPro" id="IPR022742">
    <property type="entry name" value="Hydrolase_4"/>
</dbReference>
<dbReference type="Pfam" id="PF12146">
    <property type="entry name" value="Hydrolase_4"/>
    <property type="match status" value="1"/>
</dbReference>
<evidence type="ECO:0000313" key="3">
    <source>
        <dbReference type="Proteomes" id="UP000241829"/>
    </source>
</evidence>
<dbReference type="InterPro" id="IPR029058">
    <property type="entry name" value="AB_hydrolase_fold"/>
</dbReference>
<sequence length="288" mass="30261">MPTAAPSTLTTRDGRTLALHDWAPSAAQGRRATALLVHGLGEHAGRYGPVAQRLNACGLQVRGYDQHGHGASGGARGALARDDQLPDDLAQVLDATRAGMPAGEPLVLVGHSMGGLVAADFVARGLRPVDALVLSSPALAAFLNPLQKLLLATLPRLLPNLRVGNGLDADGLSHDAQVVAAYRADPLCHDRISARLARYIATGGAPVVAAAPRWRVPTLLMWGEQDRIVNPAGARAFAAAAPADVLTARGFAGLRHEIFNELQAEPVFTLLQDWLARRGWAGVWAKNG</sequence>
<dbReference type="GO" id="GO:0016787">
    <property type="term" value="F:hydrolase activity"/>
    <property type="evidence" value="ECO:0007669"/>
    <property type="project" value="UniProtKB-KW"/>
</dbReference>
<dbReference type="InterPro" id="IPR051044">
    <property type="entry name" value="MAG_DAG_Lipase"/>
</dbReference>
<proteinExistence type="predicted"/>
<dbReference type="Proteomes" id="UP000241829">
    <property type="component" value="Chromosome"/>
</dbReference>
<dbReference type="AlphaFoldDB" id="A0A2P1NH09"/>
<keyword evidence="2" id="KW-0378">Hydrolase</keyword>
<dbReference type="EMBL" id="CP027792">
    <property type="protein sequence ID" value="AVP56341.1"/>
    <property type="molecule type" value="Genomic_DNA"/>
</dbReference>